<dbReference type="PIR" id="T19461">
    <property type="entry name" value="T19461"/>
</dbReference>
<accession>O62076</accession>
<sequence length="91" mass="10311">MLTFEFNNKESRFADLGEARDWLEKLEEEIALIMGMQEHCSRPTLTPKESAKNKAVVNYSAATLATLQRKKSEFEIFLKNAEDTLATVSSP</sequence>
<evidence type="ECO:0000313" key="2">
    <source>
        <dbReference type="Proteomes" id="UP000001940"/>
    </source>
</evidence>
<dbReference type="Proteomes" id="UP000001940">
    <property type="component" value="Chromosome V"/>
</dbReference>
<dbReference type="KEGG" id="cel:CELE_C25F9.7"/>
<keyword evidence="2" id="KW-1185">Reference proteome</keyword>
<evidence type="ECO:0000313" key="1">
    <source>
        <dbReference type="EMBL" id="CAB03920.2"/>
    </source>
</evidence>
<dbReference type="InParanoid" id="O62076"/>
<organism evidence="1 2">
    <name type="scientific">Caenorhabditis elegans</name>
    <dbReference type="NCBI Taxonomy" id="6239"/>
    <lineage>
        <taxon>Eukaryota</taxon>
        <taxon>Metazoa</taxon>
        <taxon>Ecdysozoa</taxon>
        <taxon>Nematoda</taxon>
        <taxon>Chromadorea</taxon>
        <taxon>Rhabditida</taxon>
        <taxon>Rhabditina</taxon>
        <taxon>Rhabditomorpha</taxon>
        <taxon>Rhabditoidea</taxon>
        <taxon>Rhabditidae</taxon>
        <taxon>Peloderinae</taxon>
        <taxon>Caenorhabditis</taxon>
    </lineage>
</organism>
<dbReference type="PhylomeDB" id="O62076"/>
<dbReference type="SMR" id="O62076"/>
<dbReference type="AGR" id="WB:WBGene00005833"/>
<dbReference type="PeptideAtlas" id="O62076"/>
<dbReference type="AlphaFoldDB" id="O62076"/>
<dbReference type="WormBase" id="C25F9.7">
    <property type="protein sequence ID" value="CE40914"/>
    <property type="gene ID" value="WBGene00005833"/>
    <property type="gene designation" value="srw-86"/>
</dbReference>
<reference evidence="1 2" key="1">
    <citation type="journal article" date="1998" name="Science">
        <title>Genome sequence of the nematode C. elegans: a platform for investigating biology.</title>
        <authorList>
            <consortium name="The C. elegans sequencing consortium"/>
            <person name="Sulson J.E."/>
            <person name="Waterston R."/>
        </authorList>
    </citation>
    <scope>NUCLEOTIDE SEQUENCE [LARGE SCALE GENOMIC DNA]</scope>
    <source>
        <strain evidence="1 2">Bristol N2</strain>
    </source>
</reference>
<dbReference type="EMBL" id="BX284605">
    <property type="protein sequence ID" value="CAB03920.2"/>
    <property type="molecule type" value="Genomic_DNA"/>
</dbReference>
<dbReference type="CTD" id="180271"/>
<keyword evidence="4" id="KW-1267">Proteomics identification</keyword>
<dbReference type="GeneID" id="180271"/>
<proteinExistence type="evidence at protein level"/>
<dbReference type="Bgee" id="WBGene00005833">
    <property type="expression patterns" value="Expressed in larva and 3 other cell types or tissues"/>
</dbReference>
<dbReference type="HOGENOM" id="CLU_2429064_0_0_1"/>
<gene>
    <name evidence="1 3" type="primary">srw-86</name>
    <name evidence="3" type="ORF">C25F9.7</name>
    <name evidence="1" type="ORF">CELE_C25F9.7</name>
</gene>
<protein>
    <submittedName>
        <fullName evidence="1">PH domain-containing protein</fullName>
    </submittedName>
</protein>
<dbReference type="RefSeq" id="NP_507775.2">
    <property type="nucleotide sequence ID" value="NM_075374.5"/>
</dbReference>
<evidence type="ECO:0000313" key="3">
    <source>
        <dbReference type="WormBase" id="C25F9.7"/>
    </source>
</evidence>
<dbReference type="PaxDb" id="6239-C25F9.7"/>
<evidence type="ECO:0007829" key="4">
    <source>
        <dbReference type="PeptideAtlas" id="O62076"/>
    </source>
</evidence>
<name>O62076_CAEEL</name>
<dbReference type="UCSC" id="C25F9.7">
    <property type="organism name" value="c. elegans"/>
</dbReference>